<dbReference type="OrthoDB" id="9796817at2"/>
<dbReference type="EMBL" id="LFDV01000002">
    <property type="protein sequence ID" value="KTB48836.1"/>
    <property type="molecule type" value="Genomic_DNA"/>
</dbReference>
<dbReference type="InterPro" id="IPR019546">
    <property type="entry name" value="TAT_signal_bac_arc"/>
</dbReference>
<dbReference type="Proteomes" id="UP000053947">
    <property type="component" value="Unassembled WGS sequence"/>
</dbReference>
<keyword evidence="6" id="KW-1185">Reference proteome</keyword>
<dbReference type="GO" id="GO:0043190">
    <property type="term" value="C:ATP-binding cassette (ABC) transporter complex"/>
    <property type="evidence" value="ECO:0007669"/>
    <property type="project" value="InterPro"/>
</dbReference>
<evidence type="ECO:0000256" key="2">
    <source>
        <dbReference type="ARBA" id="ARBA00022448"/>
    </source>
</evidence>
<dbReference type="GO" id="GO:0042597">
    <property type="term" value="C:periplasmic space"/>
    <property type="evidence" value="ECO:0007669"/>
    <property type="project" value="UniProtKB-ARBA"/>
</dbReference>
<comment type="caution">
    <text evidence="5">The sequence shown here is derived from an EMBL/GenBank/DDBJ whole genome shotgun (WGS) entry which is preliminary data.</text>
</comment>
<organism evidence="5 6">
    <name type="scientific">Dehalogenimonas alkenigignens</name>
    <dbReference type="NCBI Taxonomy" id="1217799"/>
    <lineage>
        <taxon>Bacteria</taxon>
        <taxon>Bacillati</taxon>
        <taxon>Chloroflexota</taxon>
        <taxon>Dehalococcoidia</taxon>
        <taxon>Dehalococcoidales</taxon>
        <taxon>Dehalococcoidaceae</taxon>
        <taxon>Dehalogenimonas</taxon>
    </lineage>
</organism>
<dbReference type="GO" id="GO:0015833">
    <property type="term" value="P:peptide transport"/>
    <property type="evidence" value="ECO:0007669"/>
    <property type="project" value="TreeGrafter"/>
</dbReference>
<evidence type="ECO:0000256" key="1">
    <source>
        <dbReference type="ARBA" id="ARBA00005695"/>
    </source>
</evidence>
<sequence length="567" mass="63478">MPAAIHVRSSQPDISRRGFVKGLAAIAAVIAVSEGCNGLNPIVVDDDKKNILVLANRGDPPAHFSTLRTSSISLHHSAGAIFGPGNLVMRNRGNMYLVAPYLARRWVSSPDFTEWTFILRRDVFWHDGTQFGPDDVKFWLDLAAFGLKQGDQVRAPAYYTGELAIKQVEVIPPDQVKITLNGPNRFFPDVLADPRIKIDHPRHLMEKQIKDGEINVSPSDVGMIGLGPFKFDSYENGSVIRVRRFDQYFEQDSSGTALPYLDGIDYIITPDAQSMDIAFRTGRLDGTARGFGHYLTETRLKEYVKDLGDSVVFPLMEGGTFRLAFNVLKSGPWQDARVRRAIALWIDKKAAVPLVLDGFGWTSPDVSPNNPVKDKNFVIWPRLDSQDLTANRFEARRLLSEAGFSAGFSMGYLCRAENGLPGGQFLKDQLAGLGIELRLQIVDEAEWNRGRVSLDYDSQSGALSVLPIPEGTEGVYGRASKAPDAYAKHEDLEIDRFYRELKDASTYDRRLDVWTQLQKYLFVDQTYVIPIAEITYIQAFRDYVKGLVIPPEDGHTFTDYATVSLER</sequence>
<evidence type="ECO:0000313" key="6">
    <source>
        <dbReference type="Proteomes" id="UP000053947"/>
    </source>
</evidence>
<dbReference type="GO" id="GO:1904680">
    <property type="term" value="F:peptide transmembrane transporter activity"/>
    <property type="evidence" value="ECO:0007669"/>
    <property type="project" value="TreeGrafter"/>
</dbReference>
<dbReference type="Gene3D" id="3.40.190.10">
    <property type="entry name" value="Periplasmic binding protein-like II"/>
    <property type="match status" value="1"/>
</dbReference>
<proteinExistence type="inferred from homology"/>
<name>A0A0W0GJV2_9CHLR</name>
<dbReference type="AlphaFoldDB" id="A0A0W0GJV2"/>
<evidence type="ECO:0000313" key="5">
    <source>
        <dbReference type="EMBL" id="KTB48836.1"/>
    </source>
</evidence>
<protein>
    <submittedName>
        <fullName evidence="5">ABC-type dipeptide transport system, periplasmic component</fullName>
    </submittedName>
</protein>
<dbReference type="STRING" id="1217799.DEALK_16830"/>
<dbReference type="RefSeq" id="WP_058439764.1">
    <property type="nucleotide sequence ID" value="NZ_KQ758903.1"/>
</dbReference>
<dbReference type="PANTHER" id="PTHR30290">
    <property type="entry name" value="PERIPLASMIC BINDING COMPONENT OF ABC TRANSPORTER"/>
    <property type="match status" value="1"/>
</dbReference>
<evidence type="ECO:0000259" key="4">
    <source>
        <dbReference type="Pfam" id="PF00496"/>
    </source>
</evidence>
<dbReference type="InterPro" id="IPR039424">
    <property type="entry name" value="SBP_5"/>
</dbReference>
<dbReference type="PANTHER" id="PTHR30290:SF9">
    <property type="entry name" value="OLIGOPEPTIDE-BINDING PROTEIN APPA"/>
    <property type="match status" value="1"/>
</dbReference>
<reference evidence="5 6" key="1">
    <citation type="submission" date="2015-06" db="EMBL/GenBank/DDBJ databases">
        <title>Genome sequence of the organohalide-respiring Dehalogenimonas alkenigignens type strain (IP3-3T).</title>
        <authorList>
            <person name="Key T.A."/>
            <person name="Richmond D.P."/>
            <person name="Bowman K.S."/>
            <person name="Cho Y.-J."/>
            <person name="Chun J."/>
            <person name="da Costa M.S."/>
            <person name="Rainey F.A."/>
            <person name="Moe W.M."/>
        </authorList>
    </citation>
    <scope>NUCLEOTIDE SEQUENCE [LARGE SCALE GENOMIC DNA]</scope>
    <source>
        <strain evidence="5 6">IP3-3</strain>
    </source>
</reference>
<dbReference type="CDD" id="cd00995">
    <property type="entry name" value="PBP2_NikA_DppA_OppA_like"/>
    <property type="match status" value="1"/>
</dbReference>
<keyword evidence="2" id="KW-0813">Transport</keyword>
<keyword evidence="3" id="KW-0732">Signal</keyword>
<dbReference type="InterPro" id="IPR000914">
    <property type="entry name" value="SBP_5_dom"/>
</dbReference>
<comment type="similarity">
    <text evidence="1">Belongs to the bacterial solute-binding protein 5 family.</text>
</comment>
<gene>
    <name evidence="5" type="ORF">DEALK_16830</name>
</gene>
<dbReference type="SUPFAM" id="SSF53850">
    <property type="entry name" value="Periplasmic binding protein-like II"/>
    <property type="match status" value="1"/>
</dbReference>
<evidence type="ECO:0000256" key="3">
    <source>
        <dbReference type="ARBA" id="ARBA00022729"/>
    </source>
</evidence>
<accession>A0A0W0GJV2</accession>
<dbReference type="Pfam" id="PF00496">
    <property type="entry name" value="SBP_bac_5"/>
    <property type="match status" value="1"/>
</dbReference>
<dbReference type="NCBIfam" id="TIGR01409">
    <property type="entry name" value="TAT_signal_seq"/>
    <property type="match status" value="1"/>
</dbReference>
<dbReference type="Gene3D" id="3.10.105.10">
    <property type="entry name" value="Dipeptide-binding Protein, Domain 3"/>
    <property type="match status" value="1"/>
</dbReference>
<dbReference type="Gene3D" id="3.90.76.10">
    <property type="entry name" value="Dipeptide-binding Protein, Domain 1"/>
    <property type="match status" value="1"/>
</dbReference>
<dbReference type="InterPro" id="IPR030678">
    <property type="entry name" value="Peptide/Ni-bd"/>
</dbReference>
<feature type="domain" description="Solute-binding protein family 5" evidence="4">
    <location>
        <begin position="99"/>
        <end position="458"/>
    </location>
</feature>
<dbReference type="PIRSF" id="PIRSF002741">
    <property type="entry name" value="MppA"/>
    <property type="match status" value="1"/>
</dbReference>